<sequence length="147" mass="16809">LYEMNYMSPLEILGRPFDQVKDQFPNSGILEVYDCLADGDEQEYYVTGPDHLWEFLLDKNSAIRTIFLYTANGHKGFDGIHHLSKQDEVLEKYGAPHKSGEEKEISILGKKGAWERYEYPTYVLHIEHSVGADTVEKITIMLPCVAP</sequence>
<dbReference type="Proteomes" id="UP001158058">
    <property type="component" value="Unassembled WGS sequence"/>
</dbReference>
<gene>
    <name evidence="1" type="ORF">N7380_20890</name>
</gene>
<dbReference type="AlphaFoldDB" id="A0AB73I529"/>
<dbReference type="EMBL" id="JAODZF010000035">
    <property type="protein sequence ID" value="MDH0144768.1"/>
    <property type="molecule type" value="Genomic_DNA"/>
</dbReference>
<organism evidence="1 2">
    <name type="scientific">Aquipseudomonas alcaligenes</name>
    <name type="common">Pseudomonas alcaligenes</name>
    <dbReference type="NCBI Taxonomy" id="43263"/>
    <lineage>
        <taxon>Bacteria</taxon>
        <taxon>Pseudomonadati</taxon>
        <taxon>Pseudomonadota</taxon>
        <taxon>Gammaproteobacteria</taxon>
        <taxon>Pseudomonadales</taxon>
        <taxon>Pseudomonadaceae</taxon>
        <taxon>Aquipseudomonas</taxon>
    </lineage>
</organism>
<proteinExistence type="predicted"/>
<reference evidence="1" key="1">
    <citation type="submission" date="2022-09" db="EMBL/GenBank/DDBJ databases">
        <title>Intensive care unit water sources are persistently colonized with multi-drug resistant bacteria and are the site of extensive horizontal gene transfer of antibiotic resistance genes.</title>
        <authorList>
            <person name="Diorio-Toth L."/>
        </authorList>
    </citation>
    <scope>NUCLEOTIDE SEQUENCE</scope>
    <source>
        <strain evidence="1">GD04146</strain>
    </source>
</reference>
<feature type="non-terminal residue" evidence="1">
    <location>
        <position position="1"/>
    </location>
</feature>
<name>A0AB73I529_AQUAC</name>
<comment type="caution">
    <text evidence="1">The sequence shown here is derived from an EMBL/GenBank/DDBJ whole genome shotgun (WGS) entry which is preliminary data.</text>
</comment>
<accession>A0AB73I529</accession>
<dbReference type="RefSeq" id="WP_280003628.1">
    <property type="nucleotide sequence ID" value="NZ_JAODZF010000035.1"/>
</dbReference>
<evidence type="ECO:0000313" key="2">
    <source>
        <dbReference type="Proteomes" id="UP001158058"/>
    </source>
</evidence>
<evidence type="ECO:0000313" key="1">
    <source>
        <dbReference type="EMBL" id="MDH0144768.1"/>
    </source>
</evidence>
<protein>
    <submittedName>
        <fullName evidence="1">Uncharacterized protein</fullName>
    </submittedName>
</protein>